<keyword evidence="1" id="KW-0732">Signal</keyword>
<feature type="chain" id="PRO_5018245393" description="Lipoprotein" evidence="1">
    <location>
        <begin position="19"/>
        <end position="277"/>
    </location>
</feature>
<gene>
    <name evidence="2" type="ORF">EFY79_20945</name>
</gene>
<dbReference type="RefSeq" id="WP_123122718.1">
    <property type="nucleotide sequence ID" value="NZ_RJJR01000030.1"/>
</dbReference>
<evidence type="ECO:0000256" key="1">
    <source>
        <dbReference type="SAM" id="SignalP"/>
    </source>
</evidence>
<dbReference type="EMBL" id="RJJR01000030">
    <property type="protein sequence ID" value="RNI31856.1"/>
    <property type="molecule type" value="Genomic_DNA"/>
</dbReference>
<comment type="caution">
    <text evidence="2">The sequence shown here is derived from an EMBL/GenBank/DDBJ whole genome shotgun (WGS) entry which is preliminary data.</text>
</comment>
<proteinExistence type="predicted"/>
<keyword evidence="3" id="KW-1185">Reference proteome</keyword>
<evidence type="ECO:0000313" key="3">
    <source>
        <dbReference type="Proteomes" id="UP000267223"/>
    </source>
</evidence>
<dbReference type="AlphaFoldDB" id="A0A3M9N2A2"/>
<evidence type="ECO:0008006" key="4">
    <source>
        <dbReference type="Google" id="ProtNLM"/>
    </source>
</evidence>
<evidence type="ECO:0000313" key="2">
    <source>
        <dbReference type="EMBL" id="RNI31856.1"/>
    </source>
</evidence>
<organism evidence="2 3">
    <name type="scientific">Hanamia caeni</name>
    <dbReference type="NCBI Taxonomy" id="2294116"/>
    <lineage>
        <taxon>Bacteria</taxon>
        <taxon>Pseudomonadati</taxon>
        <taxon>Bacteroidota</taxon>
        <taxon>Chitinophagia</taxon>
        <taxon>Chitinophagales</taxon>
        <taxon>Chitinophagaceae</taxon>
        <taxon>Hanamia</taxon>
    </lineage>
</organism>
<feature type="signal peptide" evidence="1">
    <location>
        <begin position="1"/>
        <end position="18"/>
    </location>
</feature>
<dbReference type="OrthoDB" id="947938at2"/>
<protein>
    <recommendedName>
        <fullName evidence="4">Lipoprotein</fullName>
    </recommendedName>
</protein>
<sequence>MRKFILLFLIVAALFSNCGEPSQDKNEKLIDNASEIPDTFHLLSQYWELKDADNPTSKDISFTADDGAEYVSGLVLMTDSTVLENPVGEMTYGKYDLKGNTISVNFDDKRKAIYLIDQINKEQLVLSRTEKKHTSKLTYKATSTQWPNSDKNPFSRQNYQWSKKPVTPESDEQIKSRVKGYVQFCAYYFQGFLNGNAAQIDFNALPTCLNWYQGGISIENEDKLNPKWGHCFYSKEQAYKGRQMLEDVIVKKYKWDEKETNWMKQIVPVLQQIHDNL</sequence>
<dbReference type="Proteomes" id="UP000267223">
    <property type="component" value="Unassembled WGS sequence"/>
</dbReference>
<accession>A0A3M9N2A2</accession>
<name>A0A3M9N2A2_9BACT</name>
<reference evidence="2 3" key="1">
    <citation type="submission" date="2018-11" db="EMBL/GenBank/DDBJ databases">
        <title>Draft genome sequence of Ferruginibacter sp. BO-59.</title>
        <authorList>
            <person name="Im W.T."/>
        </authorList>
    </citation>
    <scope>NUCLEOTIDE SEQUENCE [LARGE SCALE GENOMIC DNA]</scope>
    <source>
        <strain evidence="2 3">BO-59</strain>
    </source>
</reference>